<dbReference type="AlphaFoldDB" id="A0A6A6E4R5"/>
<feature type="compositionally biased region" description="Polar residues" evidence="1">
    <location>
        <begin position="46"/>
        <end position="55"/>
    </location>
</feature>
<accession>A0A6A6E4R5</accession>
<evidence type="ECO:0000313" key="2">
    <source>
        <dbReference type="EMBL" id="KAF2185508.1"/>
    </source>
</evidence>
<reference evidence="2" key="1">
    <citation type="journal article" date="2020" name="Stud. Mycol.">
        <title>101 Dothideomycetes genomes: a test case for predicting lifestyles and emergence of pathogens.</title>
        <authorList>
            <person name="Haridas S."/>
            <person name="Albert R."/>
            <person name="Binder M."/>
            <person name="Bloem J."/>
            <person name="Labutti K."/>
            <person name="Salamov A."/>
            <person name="Andreopoulos B."/>
            <person name="Baker S."/>
            <person name="Barry K."/>
            <person name="Bills G."/>
            <person name="Bluhm B."/>
            <person name="Cannon C."/>
            <person name="Castanera R."/>
            <person name="Culley D."/>
            <person name="Daum C."/>
            <person name="Ezra D."/>
            <person name="Gonzalez J."/>
            <person name="Henrissat B."/>
            <person name="Kuo A."/>
            <person name="Liang C."/>
            <person name="Lipzen A."/>
            <person name="Lutzoni F."/>
            <person name="Magnuson J."/>
            <person name="Mondo S."/>
            <person name="Nolan M."/>
            <person name="Ohm R."/>
            <person name="Pangilinan J."/>
            <person name="Park H.-J."/>
            <person name="Ramirez L."/>
            <person name="Alfaro M."/>
            <person name="Sun H."/>
            <person name="Tritt A."/>
            <person name="Yoshinaga Y."/>
            <person name="Zwiers L.-H."/>
            <person name="Turgeon B."/>
            <person name="Goodwin S."/>
            <person name="Spatafora J."/>
            <person name="Crous P."/>
            <person name="Grigoriev I."/>
        </authorList>
    </citation>
    <scope>NUCLEOTIDE SEQUENCE</scope>
    <source>
        <strain evidence="2">CBS 207.26</strain>
    </source>
</reference>
<feature type="region of interest" description="Disordered" evidence="1">
    <location>
        <begin position="1"/>
        <end position="21"/>
    </location>
</feature>
<name>A0A6A6E4R5_9PEZI</name>
<feature type="compositionally biased region" description="Polar residues" evidence="1">
    <location>
        <begin position="144"/>
        <end position="154"/>
    </location>
</feature>
<dbReference type="Proteomes" id="UP000800200">
    <property type="component" value="Unassembled WGS sequence"/>
</dbReference>
<dbReference type="OrthoDB" id="9991317at2759"/>
<dbReference type="EMBL" id="ML994633">
    <property type="protein sequence ID" value="KAF2185508.1"/>
    <property type="molecule type" value="Genomic_DNA"/>
</dbReference>
<feature type="compositionally biased region" description="Low complexity" evidence="1">
    <location>
        <begin position="183"/>
        <end position="194"/>
    </location>
</feature>
<organism evidence="2 3">
    <name type="scientific">Zopfia rhizophila CBS 207.26</name>
    <dbReference type="NCBI Taxonomy" id="1314779"/>
    <lineage>
        <taxon>Eukaryota</taxon>
        <taxon>Fungi</taxon>
        <taxon>Dikarya</taxon>
        <taxon>Ascomycota</taxon>
        <taxon>Pezizomycotina</taxon>
        <taxon>Dothideomycetes</taxon>
        <taxon>Dothideomycetes incertae sedis</taxon>
        <taxon>Zopfiaceae</taxon>
        <taxon>Zopfia</taxon>
    </lineage>
</organism>
<feature type="region of interest" description="Disordered" evidence="1">
    <location>
        <begin position="170"/>
        <end position="202"/>
    </location>
</feature>
<evidence type="ECO:0000256" key="1">
    <source>
        <dbReference type="SAM" id="MobiDB-lite"/>
    </source>
</evidence>
<keyword evidence="3" id="KW-1185">Reference proteome</keyword>
<feature type="region of interest" description="Disordered" evidence="1">
    <location>
        <begin position="36"/>
        <end position="59"/>
    </location>
</feature>
<gene>
    <name evidence="2" type="ORF">K469DRAFT_707746</name>
</gene>
<proteinExistence type="predicted"/>
<protein>
    <submittedName>
        <fullName evidence="2">Uncharacterized protein</fullName>
    </submittedName>
</protein>
<evidence type="ECO:0000313" key="3">
    <source>
        <dbReference type="Proteomes" id="UP000800200"/>
    </source>
</evidence>
<feature type="region of interest" description="Disordered" evidence="1">
    <location>
        <begin position="122"/>
        <end position="154"/>
    </location>
</feature>
<sequence length="397" mass="44018">MPKTKEEAGPHSTTERAELSEEERAYEINNTYSLSGAADGVGGQALSANKENTVGETRAEKKLRLLRELEDLTEEEEAVKKKEEEELRKAEEELKIKVQEVNELECQLKNARKRVQEHQAQVARKRARVESLGQDERPTYLPPTENTPTSSGIDDTTASISQTAVAFSLGPNDHAIPGNSINSASSPKPHASSSYRPIGGTMSTSSIEKPTALTYYTELSAQGSGKARSFNDMNLDQLRNLAAREKDVDGDVQQTNSAGHIHYFIFLKTGELEHLERAILRAEAQIPVNDNNPDYAPRLKDLIVMLYKKYEHTNSLDSLQEAIFRAQEMLAATPPDHPDRPARMGDWINIMFKKCNCTGLQDDLDEAIMAAREAGAVISVDNPDRGGLLQVRIPMYA</sequence>